<name>A0ABP9I7G0_9ACTN</name>
<accession>A0ABP9I7G0</accession>
<organism evidence="2 3">
    <name type="scientific">Yinghuangia aomiensis</name>
    <dbReference type="NCBI Taxonomy" id="676205"/>
    <lineage>
        <taxon>Bacteria</taxon>
        <taxon>Bacillati</taxon>
        <taxon>Actinomycetota</taxon>
        <taxon>Actinomycetes</taxon>
        <taxon>Kitasatosporales</taxon>
        <taxon>Streptomycetaceae</taxon>
        <taxon>Yinghuangia</taxon>
    </lineage>
</organism>
<sequence length="171" mass="18220">MNNQLTATAAPLLAPLLSATVNAPLWVTVPLHLLGASTVVVHQVLQVRTAREHERATRHAEARRDALEDETVHAARTITDRAERTRRPPQPHRPAHHTARPAVRGGVHPPADAVTAGPRPCGYGNSEHVARREPGADRLPPAAAAHRSVRHRDGQQGARSGAGGFAGGAFE</sequence>
<comment type="caution">
    <text evidence="2">The sequence shown here is derived from an EMBL/GenBank/DDBJ whole genome shotgun (WGS) entry which is preliminary data.</text>
</comment>
<evidence type="ECO:0000313" key="2">
    <source>
        <dbReference type="EMBL" id="GAA4989779.1"/>
    </source>
</evidence>
<gene>
    <name evidence="2" type="ORF">GCM10023205_71200</name>
</gene>
<dbReference type="EMBL" id="BAABHS010000038">
    <property type="protein sequence ID" value="GAA4989779.1"/>
    <property type="molecule type" value="Genomic_DNA"/>
</dbReference>
<evidence type="ECO:0000256" key="1">
    <source>
        <dbReference type="SAM" id="MobiDB-lite"/>
    </source>
</evidence>
<protein>
    <submittedName>
        <fullName evidence="2">Uncharacterized protein</fullName>
    </submittedName>
</protein>
<dbReference type="Proteomes" id="UP001500466">
    <property type="component" value="Unassembled WGS sequence"/>
</dbReference>
<reference evidence="3" key="1">
    <citation type="journal article" date="2019" name="Int. J. Syst. Evol. Microbiol.">
        <title>The Global Catalogue of Microorganisms (GCM) 10K type strain sequencing project: providing services to taxonomists for standard genome sequencing and annotation.</title>
        <authorList>
            <consortium name="The Broad Institute Genomics Platform"/>
            <consortium name="The Broad Institute Genome Sequencing Center for Infectious Disease"/>
            <person name="Wu L."/>
            <person name="Ma J."/>
        </authorList>
    </citation>
    <scope>NUCLEOTIDE SEQUENCE [LARGE SCALE GENOMIC DNA]</scope>
    <source>
        <strain evidence="3">JCM 17986</strain>
    </source>
</reference>
<keyword evidence="3" id="KW-1185">Reference proteome</keyword>
<proteinExistence type="predicted"/>
<feature type="region of interest" description="Disordered" evidence="1">
    <location>
        <begin position="79"/>
        <end position="171"/>
    </location>
</feature>
<feature type="compositionally biased region" description="Basic residues" evidence="1">
    <location>
        <begin position="87"/>
        <end position="99"/>
    </location>
</feature>
<evidence type="ECO:0000313" key="3">
    <source>
        <dbReference type="Proteomes" id="UP001500466"/>
    </source>
</evidence>
<feature type="compositionally biased region" description="Gly residues" evidence="1">
    <location>
        <begin position="160"/>
        <end position="171"/>
    </location>
</feature>